<feature type="non-terminal residue" evidence="1">
    <location>
        <position position="1"/>
    </location>
</feature>
<protein>
    <submittedName>
        <fullName evidence="1">Uncharacterized protein</fullName>
    </submittedName>
</protein>
<name>A0A0K2VL18_LEPSM</name>
<evidence type="ECO:0000313" key="1">
    <source>
        <dbReference type="EMBL" id="CDW50686.1"/>
    </source>
</evidence>
<proteinExistence type="predicted"/>
<dbReference type="EMBL" id="HACA01033325">
    <property type="protein sequence ID" value="CDW50686.1"/>
    <property type="molecule type" value="Transcribed_RNA"/>
</dbReference>
<reference evidence="1" key="1">
    <citation type="submission" date="2014-05" db="EMBL/GenBank/DDBJ databases">
        <authorList>
            <person name="Chronopoulou M."/>
        </authorList>
    </citation>
    <scope>NUCLEOTIDE SEQUENCE</scope>
    <source>
        <tissue evidence="1">Whole organism</tissue>
    </source>
</reference>
<organism evidence="1">
    <name type="scientific">Lepeophtheirus salmonis</name>
    <name type="common">Salmon louse</name>
    <name type="synonym">Caligus salmonis</name>
    <dbReference type="NCBI Taxonomy" id="72036"/>
    <lineage>
        <taxon>Eukaryota</taxon>
        <taxon>Metazoa</taxon>
        <taxon>Ecdysozoa</taxon>
        <taxon>Arthropoda</taxon>
        <taxon>Crustacea</taxon>
        <taxon>Multicrustacea</taxon>
        <taxon>Hexanauplia</taxon>
        <taxon>Copepoda</taxon>
        <taxon>Siphonostomatoida</taxon>
        <taxon>Caligidae</taxon>
        <taxon>Lepeophtheirus</taxon>
    </lineage>
</organism>
<accession>A0A0K2VL18</accession>
<dbReference type="AlphaFoldDB" id="A0A0K2VL18"/>
<sequence>SSETTIEAIVDTVCDQVHKLSSILGKISQILFNVMCKNLFSQLNDNILQKYRNISSQNKLKSRKVAKLQSDNA</sequence>